<keyword evidence="6" id="KW-0539">Nucleus</keyword>
<dbReference type="GO" id="GO:0005634">
    <property type="term" value="C:nucleus"/>
    <property type="evidence" value="ECO:0007669"/>
    <property type="project" value="UniProtKB-SubCell"/>
</dbReference>
<dbReference type="PANTHER" id="PTHR24406">
    <property type="entry name" value="TRANSCRIPTIONAL REPRESSOR CTCFL-RELATED"/>
    <property type="match status" value="1"/>
</dbReference>
<evidence type="ECO:0000313" key="11">
    <source>
        <dbReference type="Proteomes" id="UP000325902"/>
    </source>
</evidence>
<proteinExistence type="predicted"/>
<evidence type="ECO:0000256" key="1">
    <source>
        <dbReference type="ARBA" id="ARBA00004123"/>
    </source>
</evidence>
<dbReference type="Proteomes" id="UP000325902">
    <property type="component" value="Unassembled WGS sequence"/>
</dbReference>
<dbReference type="Gene3D" id="3.30.160.60">
    <property type="entry name" value="Classic Zinc Finger"/>
    <property type="match status" value="2"/>
</dbReference>
<organism evidence="10 11">
    <name type="scientific">Lasiodiplodia theobromae</name>
    <dbReference type="NCBI Taxonomy" id="45133"/>
    <lineage>
        <taxon>Eukaryota</taxon>
        <taxon>Fungi</taxon>
        <taxon>Dikarya</taxon>
        <taxon>Ascomycota</taxon>
        <taxon>Pezizomycotina</taxon>
        <taxon>Dothideomycetes</taxon>
        <taxon>Dothideomycetes incertae sedis</taxon>
        <taxon>Botryosphaeriales</taxon>
        <taxon>Botryosphaeriaceae</taxon>
        <taxon>Lasiodiplodia</taxon>
    </lineage>
</organism>
<dbReference type="InterPro" id="IPR036236">
    <property type="entry name" value="Znf_C2H2_sf"/>
</dbReference>
<evidence type="ECO:0000256" key="6">
    <source>
        <dbReference type="ARBA" id="ARBA00023242"/>
    </source>
</evidence>
<dbReference type="EMBL" id="VCHE01000205">
    <property type="protein sequence ID" value="KAB2569293.1"/>
    <property type="molecule type" value="Genomic_DNA"/>
</dbReference>
<dbReference type="Pfam" id="PF00096">
    <property type="entry name" value="zf-C2H2"/>
    <property type="match status" value="1"/>
</dbReference>
<feature type="compositionally biased region" description="Low complexity" evidence="8">
    <location>
        <begin position="204"/>
        <end position="219"/>
    </location>
</feature>
<dbReference type="GO" id="GO:0008270">
    <property type="term" value="F:zinc ion binding"/>
    <property type="evidence" value="ECO:0007669"/>
    <property type="project" value="UniProtKB-KW"/>
</dbReference>
<feature type="compositionally biased region" description="Basic and acidic residues" evidence="8">
    <location>
        <begin position="288"/>
        <end position="300"/>
    </location>
</feature>
<dbReference type="PROSITE" id="PS50157">
    <property type="entry name" value="ZINC_FINGER_C2H2_2"/>
    <property type="match status" value="2"/>
</dbReference>
<comment type="caution">
    <text evidence="10">The sequence shown here is derived from an EMBL/GenBank/DDBJ whole genome shotgun (WGS) entry which is preliminary data.</text>
</comment>
<gene>
    <name evidence="10" type="ORF">DBV05_g12040</name>
</gene>
<accession>A0A5N5CVC5</accession>
<dbReference type="PROSITE" id="PS00028">
    <property type="entry name" value="ZINC_FINGER_C2H2_1"/>
    <property type="match status" value="1"/>
</dbReference>
<evidence type="ECO:0000256" key="2">
    <source>
        <dbReference type="ARBA" id="ARBA00022723"/>
    </source>
</evidence>
<feature type="region of interest" description="Disordered" evidence="8">
    <location>
        <begin position="287"/>
        <end position="325"/>
    </location>
</feature>
<evidence type="ECO:0000256" key="4">
    <source>
        <dbReference type="ARBA" id="ARBA00022771"/>
    </source>
</evidence>
<evidence type="ECO:0000259" key="9">
    <source>
        <dbReference type="PROSITE" id="PS50157"/>
    </source>
</evidence>
<dbReference type="OrthoDB" id="6591996at2759"/>
<keyword evidence="3" id="KW-0677">Repeat</keyword>
<dbReference type="SUPFAM" id="SSF57667">
    <property type="entry name" value="beta-beta-alpha zinc fingers"/>
    <property type="match status" value="1"/>
</dbReference>
<keyword evidence="2" id="KW-0479">Metal-binding</keyword>
<dbReference type="SMART" id="SM00355">
    <property type="entry name" value="ZnF_C2H2"/>
    <property type="match status" value="4"/>
</dbReference>
<evidence type="ECO:0000256" key="5">
    <source>
        <dbReference type="ARBA" id="ARBA00022833"/>
    </source>
</evidence>
<feature type="domain" description="C2H2-type" evidence="9">
    <location>
        <begin position="240"/>
        <end position="273"/>
    </location>
</feature>
<feature type="region of interest" description="Disordered" evidence="8">
    <location>
        <begin position="77"/>
        <end position="103"/>
    </location>
</feature>
<protein>
    <recommendedName>
        <fullName evidence="9">C2H2-type domain-containing protein</fullName>
    </recommendedName>
</protein>
<keyword evidence="4 7" id="KW-0863">Zinc-finger</keyword>
<reference evidence="10 11" key="1">
    <citation type="journal article" date="2019" name="Sci. Rep.">
        <title>A multi-omics analysis of the grapevine pathogen Lasiodiplodia theobromae reveals that temperature affects the expression of virulence- and pathogenicity-related genes.</title>
        <authorList>
            <person name="Felix C."/>
            <person name="Meneses R."/>
            <person name="Goncalves M.F.M."/>
            <person name="Tilleman L."/>
            <person name="Duarte A.S."/>
            <person name="Jorrin-Novo J.V."/>
            <person name="Van de Peer Y."/>
            <person name="Deforce D."/>
            <person name="Van Nieuwerburgh F."/>
            <person name="Esteves A.C."/>
            <person name="Alves A."/>
        </authorList>
    </citation>
    <scope>NUCLEOTIDE SEQUENCE [LARGE SCALE GENOMIC DNA]</scope>
    <source>
        <strain evidence="10 11">LA-SOL3</strain>
    </source>
</reference>
<evidence type="ECO:0000256" key="7">
    <source>
        <dbReference type="PROSITE-ProRule" id="PRU00042"/>
    </source>
</evidence>
<sequence>MVARAPKSGRRPGVETTCPHCPSTFTSELLCIQHVKTAHPGLKPFACPHGCSKTFTGKQQMLKHAANDVCGLKDMPASALNTTPPRKRKHQRNTSFGSSPTRYREKKPLVYSAPGTQGNEASCAHCPDDDPDNVFRSEMMMVLHVKAVHGRDVKPFPCLAGCGRFFTLKRSSTSHSVKCPGAWKTVPAYGDGQGANGKIKFERSGSSASNNSSSSKESNAVIPTHSHRGMARTGIDGFPEECDRCGMEFSRRSNLLRHQKQGACKGVWKANKPVKNRVDMALINWSKKAKEAEEEKKEEEKEMEEDDTEKLLREAFAEEEESEEE</sequence>
<name>A0A5N5CVC5_9PEZI</name>
<dbReference type="AlphaFoldDB" id="A0A5N5CVC5"/>
<evidence type="ECO:0000313" key="10">
    <source>
        <dbReference type="EMBL" id="KAB2569293.1"/>
    </source>
</evidence>
<feature type="region of interest" description="Disordered" evidence="8">
    <location>
        <begin position="197"/>
        <end position="235"/>
    </location>
</feature>
<dbReference type="InterPro" id="IPR013087">
    <property type="entry name" value="Znf_C2H2_type"/>
</dbReference>
<comment type="subcellular location">
    <subcellularLocation>
        <location evidence="1">Nucleus</location>
    </subcellularLocation>
</comment>
<evidence type="ECO:0000256" key="8">
    <source>
        <dbReference type="SAM" id="MobiDB-lite"/>
    </source>
</evidence>
<keyword evidence="11" id="KW-1185">Reference proteome</keyword>
<feature type="domain" description="C2H2-type" evidence="9">
    <location>
        <begin position="16"/>
        <end position="44"/>
    </location>
</feature>
<dbReference type="InterPro" id="IPR050888">
    <property type="entry name" value="ZnF_C2H2-type_TF"/>
</dbReference>
<keyword evidence="5" id="KW-0862">Zinc</keyword>
<evidence type="ECO:0000256" key="3">
    <source>
        <dbReference type="ARBA" id="ARBA00022737"/>
    </source>
</evidence>